<protein>
    <recommendedName>
        <fullName evidence="2">Tyrosine specific protein phosphatases domain-containing protein</fullName>
    </recommendedName>
</protein>
<evidence type="ECO:0000259" key="2">
    <source>
        <dbReference type="PROSITE" id="PS50056"/>
    </source>
</evidence>
<dbReference type="PROSITE" id="PS50056">
    <property type="entry name" value="TYR_PHOSPHATASE_2"/>
    <property type="match status" value="1"/>
</dbReference>
<dbReference type="Gene3D" id="3.90.190.10">
    <property type="entry name" value="Protein tyrosine phosphatase superfamily"/>
    <property type="match status" value="1"/>
</dbReference>
<dbReference type="InterPro" id="IPR050561">
    <property type="entry name" value="PTP"/>
</dbReference>
<dbReference type="EMBL" id="CAJNNV010018086">
    <property type="protein sequence ID" value="CAE8605620.1"/>
    <property type="molecule type" value="Genomic_DNA"/>
</dbReference>
<dbReference type="InterPro" id="IPR000387">
    <property type="entry name" value="Tyr_Pase_dom"/>
</dbReference>
<evidence type="ECO:0000313" key="4">
    <source>
        <dbReference type="Proteomes" id="UP000654075"/>
    </source>
</evidence>
<dbReference type="InterPro" id="IPR029021">
    <property type="entry name" value="Prot-tyrosine_phosphatase-like"/>
</dbReference>
<comment type="caution">
    <text evidence="3">The sequence shown here is derived from an EMBL/GenBank/DDBJ whole genome shotgun (WGS) entry which is preliminary data.</text>
</comment>
<dbReference type="PANTHER" id="PTHR23339">
    <property type="entry name" value="TYROSINE SPECIFIC PROTEIN PHOSPHATASE AND DUAL SPECIFICITY PROTEIN PHOSPHATASE"/>
    <property type="match status" value="1"/>
</dbReference>
<dbReference type="OrthoDB" id="447424at2759"/>
<keyword evidence="4" id="KW-1185">Reference proteome</keyword>
<feature type="region of interest" description="Disordered" evidence="1">
    <location>
        <begin position="168"/>
        <end position="189"/>
    </location>
</feature>
<evidence type="ECO:0000256" key="1">
    <source>
        <dbReference type="SAM" id="MobiDB-lite"/>
    </source>
</evidence>
<accession>A0A813EUH5</accession>
<feature type="non-terminal residue" evidence="3">
    <location>
        <position position="250"/>
    </location>
</feature>
<dbReference type="Proteomes" id="UP000654075">
    <property type="component" value="Unassembled WGS sequence"/>
</dbReference>
<organism evidence="3 4">
    <name type="scientific">Polarella glacialis</name>
    <name type="common">Dinoflagellate</name>
    <dbReference type="NCBI Taxonomy" id="89957"/>
    <lineage>
        <taxon>Eukaryota</taxon>
        <taxon>Sar</taxon>
        <taxon>Alveolata</taxon>
        <taxon>Dinophyceae</taxon>
        <taxon>Suessiales</taxon>
        <taxon>Suessiaceae</taxon>
        <taxon>Polarella</taxon>
    </lineage>
</organism>
<gene>
    <name evidence="3" type="ORF">PGLA1383_LOCUS23728</name>
</gene>
<dbReference type="AlphaFoldDB" id="A0A813EUH5"/>
<reference evidence="3" key="1">
    <citation type="submission" date="2021-02" db="EMBL/GenBank/DDBJ databases">
        <authorList>
            <person name="Dougan E. K."/>
            <person name="Rhodes N."/>
            <person name="Thang M."/>
            <person name="Chan C."/>
        </authorList>
    </citation>
    <scope>NUCLEOTIDE SEQUENCE</scope>
</reference>
<sequence length="250" mass="27346">ECTLPGCGSYGDYFGSCWKLNQSDLQFEDGTVPSPDVLDQFASIVASCEAESVSAQEDSTCHEAKRVAVVVHCTAGLGRTMTLLGAWVVETYGISGGAWLGWARMSRPGSVNTEVQERFLKSIKAVALPSPKVKYPGSFAATLFSRFCSNFTTADLQASPRPDLRLTRLATPDSDRSSSDKNDEESEKIRSKVRYVTPVAQRPVVLLPLQFKPGPRTMVSIFEDVKSYPGCEEEDLARIAACRKKHLVLV</sequence>
<evidence type="ECO:0000313" key="3">
    <source>
        <dbReference type="EMBL" id="CAE8605620.1"/>
    </source>
</evidence>
<proteinExistence type="predicted"/>
<name>A0A813EUH5_POLGL</name>
<dbReference type="SUPFAM" id="SSF52799">
    <property type="entry name" value="(Phosphotyrosine protein) phosphatases II"/>
    <property type="match status" value="1"/>
</dbReference>
<feature type="domain" description="Tyrosine specific protein phosphatases" evidence="2">
    <location>
        <begin position="39"/>
        <end position="118"/>
    </location>
</feature>